<dbReference type="OrthoDB" id="4236860at2759"/>
<dbReference type="STRING" id="1043005.A0A074Y413"/>
<evidence type="ECO:0000313" key="2">
    <source>
        <dbReference type="Proteomes" id="UP000030641"/>
    </source>
</evidence>
<name>A0A074Y413_AURSE</name>
<dbReference type="RefSeq" id="XP_013339176.1">
    <property type="nucleotide sequence ID" value="XM_013483722.1"/>
</dbReference>
<accession>A0A074Y413</accession>
<organism evidence="1 2">
    <name type="scientific">Aureobasidium subglaciale (strain EXF-2481)</name>
    <name type="common">Aureobasidium pullulans var. subglaciale</name>
    <dbReference type="NCBI Taxonomy" id="1043005"/>
    <lineage>
        <taxon>Eukaryota</taxon>
        <taxon>Fungi</taxon>
        <taxon>Dikarya</taxon>
        <taxon>Ascomycota</taxon>
        <taxon>Pezizomycotina</taxon>
        <taxon>Dothideomycetes</taxon>
        <taxon>Dothideomycetidae</taxon>
        <taxon>Dothideales</taxon>
        <taxon>Saccotheciaceae</taxon>
        <taxon>Aureobasidium</taxon>
    </lineage>
</organism>
<sequence length="138" mass="15255">MLQQPSSQDVIMSCSESTIGLIECCLPIMRDKCLRSSNVEPWCYVTICACLSLLEVHLGKCDHATAKYSCAQKFLDVFKKNTLAGFQPLLTPQDVPQPAPLTQAEDDASASSWLETDIFDSDVASFNHVMDLEGMYNV</sequence>
<evidence type="ECO:0000313" key="1">
    <source>
        <dbReference type="EMBL" id="KEQ90664.1"/>
    </source>
</evidence>
<protein>
    <submittedName>
        <fullName evidence="1">Uncharacterized protein</fullName>
    </submittedName>
</protein>
<reference evidence="1 2" key="1">
    <citation type="journal article" date="2014" name="BMC Genomics">
        <title>Genome sequencing of four Aureobasidium pullulans varieties: biotechnological potential, stress tolerance, and description of new species.</title>
        <authorList>
            <person name="Gostin Ar C."/>
            <person name="Ohm R.A."/>
            <person name="Kogej T."/>
            <person name="Sonjak S."/>
            <person name="Turk M."/>
            <person name="Zajc J."/>
            <person name="Zalar P."/>
            <person name="Grube M."/>
            <person name="Sun H."/>
            <person name="Han J."/>
            <person name="Sharma A."/>
            <person name="Chiniquy J."/>
            <person name="Ngan C.Y."/>
            <person name="Lipzen A."/>
            <person name="Barry K."/>
            <person name="Grigoriev I.V."/>
            <person name="Gunde-Cimerman N."/>
        </authorList>
    </citation>
    <scope>NUCLEOTIDE SEQUENCE [LARGE SCALE GENOMIC DNA]</scope>
    <source>
        <strain evidence="1 2">EXF-2481</strain>
    </source>
</reference>
<keyword evidence="2" id="KW-1185">Reference proteome</keyword>
<dbReference type="EMBL" id="KL584787">
    <property type="protein sequence ID" value="KEQ90664.1"/>
    <property type="molecule type" value="Genomic_DNA"/>
</dbReference>
<dbReference type="Proteomes" id="UP000030641">
    <property type="component" value="Unassembled WGS sequence"/>
</dbReference>
<dbReference type="GeneID" id="25368861"/>
<dbReference type="HOGENOM" id="CLU_1854871_0_0_1"/>
<dbReference type="AlphaFoldDB" id="A0A074Y413"/>
<gene>
    <name evidence="1" type="ORF">AUEXF2481DRAFT_533207</name>
</gene>
<dbReference type="InParanoid" id="A0A074Y413"/>
<proteinExistence type="predicted"/>